<dbReference type="AlphaFoldDB" id="A0A0C4DYE2"/>
<reference evidence="2" key="4">
    <citation type="journal article" date="2015" name="G3 (Bethesda)">
        <title>Genome sequences of three phytopathogenic species of the Magnaporthaceae family of fungi.</title>
        <authorList>
            <person name="Okagaki L.H."/>
            <person name="Nunes C.C."/>
            <person name="Sailsbery J."/>
            <person name="Clay B."/>
            <person name="Brown D."/>
            <person name="John T."/>
            <person name="Oh Y."/>
            <person name="Young N."/>
            <person name="Fitzgerald M."/>
            <person name="Haas B.J."/>
            <person name="Zeng Q."/>
            <person name="Young S."/>
            <person name="Adiconis X."/>
            <person name="Fan L."/>
            <person name="Levin J.Z."/>
            <person name="Mitchell T.K."/>
            <person name="Okubara P.A."/>
            <person name="Farman M.L."/>
            <person name="Kohn L.M."/>
            <person name="Birren B."/>
            <person name="Ma L.-J."/>
            <person name="Dean R.A."/>
        </authorList>
    </citation>
    <scope>NUCLEOTIDE SEQUENCE</scope>
    <source>
        <strain evidence="2">ATCC 64411 / 73-15</strain>
    </source>
</reference>
<keyword evidence="3" id="KW-1185">Reference proteome</keyword>
<dbReference type="EMBL" id="GL876969">
    <property type="protein sequence ID" value="KLU86044.1"/>
    <property type="molecule type" value="Genomic_DNA"/>
</dbReference>
<organism evidence="2 3">
    <name type="scientific">Magnaporthiopsis poae (strain ATCC 64411 / 73-15)</name>
    <name type="common">Kentucky bluegrass fungus</name>
    <name type="synonym">Magnaporthe poae</name>
    <dbReference type="NCBI Taxonomy" id="644358"/>
    <lineage>
        <taxon>Eukaryota</taxon>
        <taxon>Fungi</taxon>
        <taxon>Dikarya</taxon>
        <taxon>Ascomycota</taxon>
        <taxon>Pezizomycotina</taxon>
        <taxon>Sordariomycetes</taxon>
        <taxon>Sordariomycetidae</taxon>
        <taxon>Magnaporthales</taxon>
        <taxon>Magnaporthaceae</taxon>
        <taxon>Magnaporthiopsis</taxon>
    </lineage>
</organism>
<dbReference type="VEuPathDB" id="FungiDB:MAPG_05063"/>
<reference evidence="1" key="1">
    <citation type="submission" date="2010-05" db="EMBL/GenBank/DDBJ databases">
        <title>The Genome Sequence of Magnaporthe poae strain ATCC 64411.</title>
        <authorList>
            <consortium name="The Broad Institute Genome Sequencing Platform"/>
            <consortium name="Broad Institute Genome Sequencing Center for Infectious Disease"/>
            <person name="Ma L.-J."/>
            <person name="Dead R."/>
            <person name="Young S."/>
            <person name="Zeng Q."/>
            <person name="Koehrsen M."/>
            <person name="Alvarado L."/>
            <person name="Berlin A."/>
            <person name="Chapman S.B."/>
            <person name="Chen Z."/>
            <person name="Freedman E."/>
            <person name="Gellesch M."/>
            <person name="Goldberg J."/>
            <person name="Griggs A."/>
            <person name="Gujja S."/>
            <person name="Heilman E.R."/>
            <person name="Heiman D."/>
            <person name="Hepburn T."/>
            <person name="Howarth C."/>
            <person name="Jen D."/>
            <person name="Larson L."/>
            <person name="Mehta T."/>
            <person name="Neiman D."/>
            <person name="Pearson M."/>
            <person name="Roberts A."/>
            <person name="Saif S."/>
            <person name="Shea T."/>
            <person name="Shenoy N."/>
            <person name="Sisk P."/>
            <person name="Stolte C."/>
            <person name="Sykes S."/>
            <person name="Walk T."/>
            <person name="White J."/>
            <person name="Yandava C."/>
            <person name="Haas B."/>
            <person name="Nusbaum C."/>
            <person name="Birren B."/>
        </authorList>
    </citation>
    <scope>NUCLEOTIDE SEQUENCE</scope>
    <source>
        <strain evidence="1">ATCC 64411</strain>
    </source>
</reference>
<reference evidence="3" key="2">
    <citation type="submission" date="2010-05" db="EMBL/GenBank/DDBJ databases">
        <title>The genome sequence of Magnaporthe poae strain ATCC 64411.</title>
        <authorList>
            <person name="Ma L.-J."/>
            <person name="Dead R."/>
            <person name="Young S."/>
            <person name="Zeng Q."/>
            <person name="Koehrsen M."/>
            <person name="Alvarado L."/>
            <person name="Berlin A."/>
            <person name="Chapman S.B."/>
            <person name="Chen Z."/>
            <person name="Freedman E."/>
            <person name="Gellesch M."/>
            <person name="Goldberg J."/>
            <person name="Griggs A."/>
            <person name="Gujja S."/>
            <person name="Heilman E.R."/>
            <person name="Heiman D."/>
            <person name="Hepburn T."/>
            <person name="Howarth C."/>
            <person name="Jen D."/>
            <person name="Larson L."/>
            <person name="Mehta T."/>
            <person name="Neiman D."/>
            <person name="Pearson M."/>
            <person name="Roberts A."/>
            <person name="Saif S."/>
            <person name="Shea T."/>
            <person name="Shenoy N."/>
            <person name="Sisk P."/>
            <person name="Stolte C."/>
            <person name="Sykes S."/>
            <person name="Walk T."/>
            <person name="White J."/>
            <person name="Yandava C."/>
            <person name="Haas B."/>
            <person name="Nusbaum C."/>
            <person name="Birren B."/>
        </authorList>
    </citation>
    <scope>NUCLEOTIDE SEQUENCE [LARGE SCALE GENOMIC DNA]</scope>
    <source>
        <strain evidence="3">ATCC 64411 / 73-15</strain>
    </source>
</reference>
<evidence type="ECO:0000313" key="1">
    <source>
        <dbReference type="EMBL" id="KLU86044.1"/>
    </source>
</evidence>
<proteinExistence type="predicted"/>
<evidence type="ECO:0000313" key="2">
    <source>
        <dbReference type="EnsemblFungi" id="MAPG_05063T0"/>
    </source>
</evidence>
<protein>
    <submittedName>
        <fullName evidence="1 2">Uncharacterized protein</fullName>
    </submittedName>
</protein>
<name>A0A0C4DYE2_MAGP6</name>
<sequence>MDTPEATVAALAAVDVAIPSILASAGLPKQERNAIVAALEEPVYDCIMGVLQPHTSLPNPGYGWSLLTPMPSIQDPDGVSGLVALFISG</sequence>
<reference evidence="2" key="5">
    <citation type="submission" date="2015-06" db="UniProtKB">
        <authorList>
            <consortium name="EnsemblFungi"/>
        </authorList>
    </citation>
    <scope>IDENTIFICATION</scope>
    <source>
        <strain evidence="2">ATCC 64411</strain>
    </source>
</reference>
<accession>A0A0C4DYE2</accession>
<gene>
    <name evidence="1" type="ORF">MAPG_05063</name>
</gene>
<dbReference type="EMBL" id="ADBL01001193">
    <property type="status" value="NOT_ANNOTATED_CDS"/>
    <property type="molecule type" value="Genomic_DNA"/>
</dbReference>
<dbReference type="EnsemblFungi" id="MAPG_05063T0">
    <property type="protein sequence ID" value="MAPG_05063T0"/>
    <property type="gene ID" value="MAPG_05063"/>
</dbReference>
<evidence type="ECO:0000313" key="3">
    <source>
        <dbReference type="Proteomes" id="UP000011715"/>
    </source>
</evidence>
<dbReference type="Proteomes" id="UP000011715">
    <property type="component" value="Unassembled WGS sequence"/>
</dbReference>
<reference evidence="1" key="3">
    <citation type="submission" date="2011-03" db="EMBL/GenBank/DDBJ databases">
        <title>Annotation of Magnaporthe poae ATCC 64411.</title>
        <authorList>
            <person name="Ma L.-J."/>
            <person name="Dead R."/>
            <person name="Young S.K."/>
            <person name="Zeng Q."/>
            <person name="Gargeya S."/>
            <person name="Fitzgerald M."/>
            <person name="Haas B."/>
            <person name="Abouelleil A."/>
            <person name="Alvarado L."/>
            <person name="Arachchi H.M."/>
            <person name="Berlin A."/>
            <person name="Brown A."/>
            <person name="Chapman S.B."/>
            <person name="Chen Z."/>
            <person name="Dunbar C."/>
            <person name="Freedman E."/>
            <person name="Gearin G."/>
            <person name="Gellesch M."/>
            <person name="Goldberg J."/>
            <person name="Griggs A."/>
            <person name="Gujja S."/>
            <person name="Heiman D."/>
            <person name="Howarth C."/>
            <person name="Larson L."/>
            <person name="Lui A."/>
            <person name="MacDonald P.J.P."/>
            <person name="Mehta T."/>
            <person name="Montmayeur A."/>
            <person name="Murphy C."/>
            <person name="Neiman D."/>
            <person name="Pearson M."/>
            <person name="Priest M."/>
            <person name="Roberts A."/>
            <person name="Saif S."/>
            <person name="Shea T."/>
            <person name="Shenoy N."/>
            <person name="Sisk P."/>
            <person name="Stolte C."/>
            <person name="Sykes S."/>
            <person name="Yandava C."/>
            <person name="Wortman J."/>
            <person name="Nusbaum C."/>
            <person name="Birren B."/>
        </authorList>
    </citation>
    <scope>NUCLEOTIDE SEQUENCE</scope>
    <source>
        <strain evidence="1">ATCC 64411</strain>
    </source>
</reference>